<evidence type="ECO:0000256" key="2">
    <source>
        <dbReference type="ARBA" id="ARBA00004123"/>
    </source>
</evidence>
<keyword evidence="11" id="KW-0137">Centromere</keyword>
<evidence type="ECO:0000256" key="5">
    <source>
        <dbReference type="ARBA" id="ARBA00022618"/>
    </source>
</evidence>
<dbReference type="Proteomes" id="UP000515163">
    <property type="component" value="Unplaced"/>
</dbReference>
<dbReference type="GO" id="GO:0000785">
    <property type="term" value="C:chromatin"/>
    <property type="evidence" value="ECO:0007669"/>
    <property type="project" value="TreeGrafter"/>
</dbReference>
<feature type="region of interest" description="Disordered" evidence="12">
    <location>
        <begin position="177"/>
        <end position="227"/>
    </location>
</feature>
<dbReference type="GO" id="GO:0046872">
    <property type="term" value="F:metal ion binding"/>
    <property type="evidence" value="ECO:0007669"/>
    <property type="project" value="UniProtKB-KW"/>
</dbReference>
<evidence type="ECO:0000256" key="9">
    <source>
        <dbReference type="ARBA" id="ARBA00023242"/>
    </source>
</evidence>
<dbReference type="InterPro" id="IPR034752">
    <property type="entry name" value="Mis18"/>
</dbReference>
<organism evidence="14 15">
    <name type="scientific">Actinia tenebrosa</name>
    <name type="common">Australian red waratah sea anemone</name>
    <dbReference type="NCBI Taxonomy" id="6105"/>
    <lineage>
        <taxon>Eukaryota</taxon>
        <taxon>Metazoa</taxon>
        <taxon>Cnidaria</taxon>
        <taxon>Anthozoa</taxon>
        <taxon>Hexacorallia</taxon>
        <taxon>Actiniaria</taxon>
        <taxon>Actiniidae</taxon>
        <taxon>Actinia</taxon>
    </lineage>
</organism>
<keyword evidence="10" id="KW-0131">Cell cycle</keyword>
<keyword evidence="6" id="KW-0479">Metal-binding</keyword>
<keyword evidence="9" id="KW-0539">Nucleus</keyword>
<feature type="compositionally biased region" description="Low complexity" evidence="12">
    <location>
        <begin position="196"/>
        <end position="205"/>
    </location>
</feature>
<keyword evidence="14" id="KW-1185">Reference proteome</keyword>
<proteinExistence type="predicted"/>
<evidence type="ECO:0000256" key="12">
    <source>
        <dbReference type="SAM" id="MobiDB-lite"/>
    </source>
</evidence>
<dbReference type="OrthoDB" id="74210at2759"/>
<comment type="subcellular location">
    <subcellularLocation>
        <location evidence="3">Chromosome</location>
        <location evidence="3">Centromere</location>
    </subcellularLocation>
    <subcellularLocation>
        <location evidence="2">Nucleus</location>
    </subcellularLocation>
</comment>
<evidence type="ECO:0000256" key="8">
    <source>
        <dbReference type="ARBA" id="ARBA00022833"/>
    </source>
</evidence>
<dbReference type="GO" id="GO:0005634">
    <property type="term" value="C:nucleus"/>
    <property type="evidence" value="ECO:0007669"/>
    <property type="project" value="UniProtKB-SubCell"/>
</dbReference>
<feature type="domain" description="Mis18" evidence="13">
    <location>
        <begin position="21"/>
        <end position="121"/>
    </location>
</feature>
<dbReference type="RefSeq" id="XP_031567475.1">
    <property type="nucleotide sequence ID" value="XM_031711615.1"/>
</dbReference>
<keyword evidence="5" id="KW-0132">Cell division</keyword>
<evidence type="ECO:0000256" key="10">
    <source>
        <dbReference type="ARBA" id="ARBA00023306"/>
    </source>
</evidence>
<dbReference type="GO" id="GO:0000775">
    <property type="term" value="C:chromosome, centromeric region"/>
    <property type="evidence" value="ECO:0007669"/>
    <property type="project" value="UniProtKB-SubCell"/>
</dbReference>
<evidence type="ECO:0000256" key="6">
    <source>
        <dbReference type="ARBA" id="ARBA00022723"/>
    </source>
</evidence>
<dbReference type="GeneID" id="116302333"/>
<dbReference type="InParanoid" id="A0A6P8ILE0"/>
<feature type="compositionally biased region" description="Basic and acidic residues" evidence="12">
    <location>
        <begin position="177"/>
        <end position="191"/>
    </location>
</feature>
<dbReference type="InterPro" id="IPR004910">
    <property type="entry name" value="Yippee/Mis18/Cereblon"/>
</dbReference>
<dbReference type="GO" id="GO:0007059">
    <property type="term" value="P:chromosome segregation"/>
    <property type="evidence" value="ECO:0007669"/>
    <property type="project" value="TreeGrafter"/>
</dbReference>
<sequence length="227" mass="25465">MAANSTEETTIEDNEAEETLPLVFQCTGCLSILGDSFAWVCADPNLRTVSLSAVTHGVHIATEDGMEISTEGDDLGSTFIPLQCTACQAKIGRIYKTTPRKLDMIRDIYTLDCSSIKSYQLGSQKAKNTFKSTEEILEIPTAQVLHSEIIKVQSVIVTLNERLQALESQLVTNETQVREQEKKRSTPERNIKRNLRNNSDSNLNLEALENGPTKQKRKRVFNRMSRE</sequence>
<dbReference type="GO" id="GO:0051301">
    <property type="term" value="P:cell division"/>
    <property type="evidence" value="ECO:0007669"/>
    <property type="project" value="UniProtKB-KW"/>
</dbReference>
<reference evidence="15" key="1">
    <citation type="submission" date="2025-08" db="UniProtKB">
        <authorList>
            <consortium name="RefSeq"/>
        </authorList>
    </citation>
    <scope>IDENTIFICATION</scope>
    <source>
        <tissue evidence="15">Tentacle</tissue>
    </source>
</reference>
<keyword evidence="8" id="KW-0862">Zinc</keyword>
<evidence type="ECO:0000313" key="14">
    <source>
        <dbReference type="Proteomes" id="UP000515163"/>
    </source>
</evidence>
<keyword evidence="4" id="KW-0158">Chromosome</keyword>
<dbReference type="PROSITE" id="PS51793">
    <property type="entry name" value="MIS18"/>
    <property type="match status" value="1"/>
</dbReference>
<accession>A0A6P8ILE0</accession>
<dbReference type="PANTHER" id="PTHR16431">
    <property type="entry name" value="NEUROGENIC PROTEIN MASTERMIND"/>
    <property type="match status" value="1"/>
</dbReference>
<dbReference type="AlphaFoldDB" id="A0A6P8ILE0"/>
<comment type="function">
    <text evidence="1">Required for recruitment of CENPA to centromeres and normal chromosome segregation during mitosis.</text>
</comment>
<evidence type="ECO:0000256" key="7">
    <source>
        <dbReference type="ARBA" id="ARBA00022776"/>
    </source>
</evidence>
<dbReference type="GO" id="GO:0034080">
    <property type="term" value="P:CENP-A containing chromatin assembly"/>
    <property type="evidence" value="ECO:0007669"/>
    <property type="project" value="TreeGrafter"/>
</dbReference>
<evidence type="ECO:0000256" key="4">
    <source>
        <dbReference type="ARBA" id="ARBA00022454"/>
    </source>
</evidence>
<evidence type="ECO:0000256" key="1">
    <source>
        <dbReference type="ARBA" id="ARBA00003694"/>
    </source>
</evidence>
<dbReference type="KEGG" id="aten:116302333"/>
<dbReference type="Pfam" id="PF03226">
    <property type="entry name" value="Yippee-Mis18"/>
    <property type="match status" value="1"/>
</dbReference>
<evidence type="ECO:0000256" key="3">
    <source>
        <dbReference type="ARBA" id="ARBA00004584"/>
    </source>
</evidence>
<protein>
    <submittedName>
        <fullName evidence="15">Protein Mis18-alpha-like</fullName>
    </submittedName>
</protein>
<gene>
    <name evidence="15" type="primary">LOC116302333</name>
</gene>
<dbReference type="PANTHER" id="PTHR16431:SF1">
    <property type="entry name" value="NEUROGENIC PROTEIN MASTERMIND"/>
    <property type="match status" value="1"/>
</dbReference>
<evidence type="ECO:0000259" key="13">
    <source>
        <dbReference type="PROSITE" id="PS51793"/>
    </source>
</evidence>
<evidence type="ECO:0000256" key="11">
    <source>
        <dbReference type="ARBA" id="ARBA00023328"/>
    </source>
</evidence>
<evidence type="ECO:0000313" key="15">
    <source>
        <dbReference type="RefSeq" id="XP_031567475.1"/>
    </source>
</evidence>
<keyword evidence="7" id="KW-0498">Mitosis</keyword>
<name>A0A6P8ILE0_ACTTE</name>
<dbReference type="FunCoup" id="A0A6P8ILE0">
    <property type="interactions" value="1685"/>
</dbReference>